<feature type="transmembrane region" description="Helical" evidence="1">
    <location>
        <begin position="31"/>
        <end position="50"/>
    </location>
</feature>
<keyword evidence="1" id="KW-0472">Membrane</keyword>
<organism evidence="2 3">
    <name type="scientific">Escovopsis weberi</name>
    <dbReference type="NCBI Taxonomy" id="150374"/>
    <lineage>
        <taxon>Eukaryota</taxon>
        <taxon>Fungi</taxon>
        <taxon>Dikarya</taxon>
        <taxon>Ascomycota</taxon>
        <taxon>Pezizomycotina</taxon>
        <taxon>Sordariomycetes</taxon>
        <taxon>Hypocreomycetidae</taxon>
        <taxon>Hypocreales</taxon>
        <taxon>Hypocreaceae</taxon>
        <taxon>Escovopsis</taxon>
    </lineage>
</organism>
<protein>
    <submittedName>
        <fullName evidence="2">Uncharacterized protein</fullName>
    </submittedName>
</protein>
<evidence type="ECO:0000313" key="2">
    <source>
        <dbReference type="EMBL" id="KOS18935.1"/>
    </source>
</evidence>
<evidence type="ECO:0000313" key="3">
    <source>
        <dbReference type="Proteomes" id="UP000053831"/>
    </source>
</evidence>
<dbReference type="EMBL" id="LGSR01000020">
    <property type="protein sequence ID" value="KOS18935.1"/>
    <property type="molecule type" value="Genomic_DNA"/>
</dbReference>
<dbReference type="OrthoDB" id="5352400at2759"/>
<feature type="transmembrane region" description="Helical" evidence="1">
    <location>
        <begin position="182"/>
        <end position="203"/>
    </location>
</feature>
<gene>
    <name evidence="2" type="ORF">ESCO_000267</name>
</gene>
<dbReference type="AlphaFoldDB" id="A0A0M9VTL6"/>
<reference evidence="2 3" key="1">
    <citation type="submission" date="2015-07" db="EMBL/GenBank/DDBJ databases">
        <title>The genome of the fungus Escovopsis weberi, a specialized disease agent of ant agriculture.</title>
        <authorList>
            <person name="de Man T.J."/>
            <person name="Stajich J.E."/>
            <person name="Kubicek C.P."/>
            <person name="Chenthamara K."/>
            <person name="Atanasova L."/>
            <person name="Druzhinina I.S."/>
            <person name="Birnbaum S."/>
            <person name="Barribeau S.M."/>
            <person name="Teiling C."/>
            <person name="Suen G."/>
            <person name="Currie C."/>
            <person name="Gerardo N.M."/>
        </authorList>
    </citation>
    <scope>NUCLEOTIDE SEQUENCE [LARGE SCALE GENOMIC DNA]</scope>
</reference>
<keyword evidence="1" id="KW-1133">Transmembrane helix</keyword>
<comment type="caution">
    <text evidence="2">The sequence shown here is derived from an EMBL/GenBank/DDBJ whole genome shotgun (WGS) entry which is preliminary data.</text>
</comment>
<name>A0A0M9VTL6_ESCWE</name>
<proteinExistence type="predicted"/>
<keyword evidence="1" id="KW-0812">Transmembrane</keyword>
<feature type="transmembrane region" description="Helical" evidence="1">
    <location>
        <begin position="127"/>
        <end position="147"/>
    </location>
</feature>
<keyword evidence="3" id="KW-1185">Reference proteome</keyword>
<dbReference type="Proteomes" id="UP000053831">
    <property type="component" value="Unassembled WGS sequence"/>
</dbReference>
<accession>A0A0M9VTL6</accession>
<sequence>MSIKKMLSSPMGTYYPIIRKWPSWAMRSTRWLMLVEFIGLVPVLVIFGLAQPDMYRTAMWQIGFDNGLNSNPNMILYAYANHRPLPNVPFIWSSKLTNFNVAISVISLFFLLLKLMCVILKLWIPIFATFVNVALVALYTVSVYGQIGPDHADPRYPSSVVWYLRLGCGLAKPSGNYQNCQIAQGSLFITLYMLVVYLACLAMSAAAMWPNKMNDAVDEEEQEEDEDKKSKEAKLHDIELQGMGFQTDGGHPFTPRTQAFQSLTRELPLRAMTEQSKY</sequence>
<evidence type="ECO:0000256" key="1">
    <source>
        <dbReference type="SAM" id="Phobius"/>
    </source>
</evidence>
<feature type="transmembrane region" description="Helical" evidence="1">
    <location>
        <begin position="99"/>
        <end position="120"/>
    </location>
</feature>